<dbReference type="InterPro" id="IPR038713">
    <property type="entry name" value="Terminase_Gp1_N_sf"/>
</dbReference>
<dbReference type="EMBL" id="JADOEL010000005">
    <property type="protein sequence ID" value="MBF8177820.1"/>
    <property type="molecule type" value="Genomic_DNA"/>
</dbReference>
<proteinExistence type="predicted"/>
<name>A0ABS0ESJ1_9BURK</name>
<sequence>MKKAAPKKPVAKKAAAKPAAKKVAAKRAPVKRDLDDTPLTPLQLRFVAEYIVTLNATGAYKKAGFTPKNDNVAGVEAYRLLRKPKVAAEIQKAMYKRAEKVGISAEKVLQEFWNIATVDRNELIQHRVGCCRHCYGFDHDYQRTDAEWARDQKLAEKDGEDFKTMGGTGFDPRKPPVEDCPECFGDGIGRIVMADTRNLSPEAKSVFAGLKHGKHGIEMAFHSKDNALLMVGRHLKLFTDVLEVKDTTSISGRMKAARERAREKK</sequence>
<dbReference type="Proteomes" id="UP000657372">
    <property type="component" value="Unassembled WGS sequence"/>
</dbReference>
<keyword evidence="5" id="KW-1185">Reference proteome</keyword>
<keyword evidence="1" id="KW-1188">Viral release from host cell</keyword>
<gene>
    <name evidence="4" type="ORF">IXC47_09020</name>
</gene>
<dbReference type="Pfam" id="PF03592">
    <property type="entry name" value="Terminase_2"/>
    <property type="match status" value="1"/>
</dbReference>
<evidence type="ECO:0000256" key="2">
    <source>
        <dbReference type="ARBA" id="ARBA00023219"/>
    </source>
</evidence>
<dbReference type="InterPro" id="IPR052404">
    <property type="entry name" value="SPP1-like_terminase"/>
</dbReference>
<dbReference type="Gene3D" id="1.10.10.1400">
    <property type="entry name" value="Terminase, small subunit, N-terminal DNA-binding domain, HTH motif"/>
    <property type="match status" value="1"/>
</dbReference>
<dbReference type="InterPro" id="IPR005335">
    <property type="entry name" value="Terminase_ssu"/>
</dbReference>
<dbReference type="RefSeq" id="WP_195875370.1">
    <property type="nucleotide sequence ID" value="NZ_JADOEL010000005.1"/>
</dbReference>
<dbReference type="PANTHER" id="PTHR41328">
    <property type="entry name" value="TERMINASE SMALL SUBUNIT-RELATED"/>
    <property type="match status" value="1"/>
</dbReference>
<evidence type="ECO:0000313" key="4">
    <source>
        <dbReference type="EMBL" id="MBF8177820.1"/>
    </source>
</evidence>
<evidence type="ECO:0000256" key="1">
    <source>
        <dbReference type="ARBA" id="ARBA00022612"/>
    </source>
</evidence>
<reference evidence="4 5" key="1">
    <citation type="submission" date="2020-11" db="EMBL/GenBank/DDBJ databases">
        <title>WGS of Herminiimonas contaminans strain Marseille-Q4544 isolated from planarians Schmidtea mediterranea.</title>
        <authorList>
            <person name="Kangale L."/>
        </authorList>
    </citation>
    <scope>NUCLEOTIDE SEQUENCE [LARGE SCALE GENOMIC DNA]</scope>
    <source>
        <strain evidence="4 5">Marseille-Q4544</strain>
    </source>
</reference>
<comment type="caution">
    <text evidence="4">The sequence shown here is derived from an EMBL/GenBank/DDBJ whole genome shotgun (WGS) entry which is preliminary data.</text>
</comment>
<dbReference type="PANTHER" id="PTHR41328:SF2">
    <property type="entry name" value="TERMINASE SMALL SUBUNIT"/>
    <property type="match status" value="1"/>
</dbReference>
<accession>A0ABS0ESJ1</accession>
<organism evidence="4 5">
    <name type="scientific">Herminiimonas contaminans</name>
    <dbReference type="NCBI Taxonomy" id="1111140"/>
    <lineage>
        <taxon>Bacteria</taxon>
        <taxon>Pseudomonadati</taxon>
        <taxon>Pseudomonadota</taxon>
        <taxon>Betaproteobacteria</taxon>
        <taxon>Burkholderiales</taxon>
        <taxon>Oxalobacteraceae</taxon>
        <taxon>Herminiimonas</taxon>
    </lineage>
</organism>
<evidence type="ECO:0000313" key="5">
    <source>
        <dbReference type="Proteomes" id="UP000657372"/>
    </source>
</evidence>
<feature type="region of interest" description="Disordered" evidence="3">
    <location>
        <begin position="1"/>
        <end position="27"/>
    </location>
</feature>
<evidence type="ECO:0000256" key="3">
    <source>
        <dbReference type="SAM" id="MobiDB-lite"/>
    </source>
</evidence>
<protein>
    <submittedName>
        <fullName evidence="4">Terminase small subunit</fullName>
    </submittedName>
</protein>
<keyword evidence="2" id="KW-0231">Viral genome packaging</keyword>